<comment type="subcellular location">
    <subcellularLocation>
        <location evidence="1 7">Membrane</location>
        <topology evidence="1 7">Multi-pass membrane protein</topology>
    </subcellularLocation>
</comment>
<evidence type="ECO:0000256" key="7">
    <source>
        <dbReference type="RuleBase" id="RU365065"/>
    </source>
</evidence>
<feature type="transmembrane region" description="Helical" evidence="7">
    <location>
        <begin position="463"/>
        <end position="483"/>
    </location>
</feature>
<reference evidence="9" key="2">
    <citation type="submission" date="2023-06" db="EMBL/GenBank/DDBJ databases">
        <authorList>
            <consortium name="Lawrence Berkeley National Laboratory"/>
            <person name="Haridas S."/>
            <person name="Hensen N."/>
            <person name="Bonometti L."/>
            <person name="Westerberg I."/>
            <person name="Brannstrom I.O."/>
            <person name="Guillou S."/>
            <person name="Cros-Aarteil S."/>
            <person name="Calhoun S."/>
            <person name="Kuo A."/>
            <person name="Mondo S."/>
            <person name="Pangilinan J."/>
            <person name="Riley R."/>
            <person name="LaButti K."/>
            <person name="Andreopoulos B."/>
            <person name="Lipzen A."/>
            <person name="Chen C."/>
            <person name="Yanf M."/>
            <person name="Daum C."/>
            <person name="Ng V."/>
            <person name="Clum A."/>
            <person name="Steindorff A."/>
            <person name="Ohm R."/>
            <person name="Martin F."/>
            <person name="Silar P."/>
            <person name="Natvig D."/>
            <person name="Lalanne C."/>
            <person name="Gautier V."/>
            <person name="Ament-velasquez S.L."/>
            <person name="Kruys A."/>
            <person name="Hutchinson M.I."/>
            <person name="Powell A.J."/>
            <person name="Barry K."/>
            <person name="Miller A.N."/>
            <person name="Grigoriev I.V."/>
            <person name="Debuchy R."/>
            <person name="Gladieux P."/>
            <person name="Thoren M.H."/>
            <person name="Johannesson H."/>
        </authorList>
    </citation>
    <scope>NUCLEOTIDE SEQUENCE</scope>
    <source>
        <strain evidence="9">CBS 232.78</strain>
    </source>
</reference>
<dbReference type="InterPro" id="IPR036259">
    <property type="entry name" value="MFS_trans_sf"/>
</dbReference>
<evidence type="ECO:0000256" key="2">
    <source>
        <dbReference type="ARBA" id="ARBA00006279"/>
    </source>
</evidence>
<evidence type="ECO:0000256" key="5">
    <source>
        <dbReference type="ARBA" id="ARBA00022989"/>
    </source>
</evidence>
<gene>
    <name evidence="9" type="ORF">B0H63DRAFT_278860</name>
</gene>
<feature type="region of interest" description="Disordered" evidence="8">
    <location>
        <begin position="1"/>
        <end position="21"/>
    </location>
</feature>
<evidence type="ECO:0000313" key="9">
    <source>
        <dbReference type="EMBL" id="KAK3375422.1"/>
    </source>
</evidence>
<feature type="transmembrane region" description="Helical" evidence="7">
    <location>
        <begin position="422"/>
        <end position="442"/>
    </location>
</feature>
<feature type="transmembrane region" description="Helical" evidence="7">
    <location>
        <begin position="358"/>
        <end position="378"/>
    </location>
</feature>
<keyword evidence="6 7" id="KW-0472">Membrane</keyword>
<keyword evidence="10" id="KW-1185">Reference proteome</keyword>
<evidence type="ECO:0000313" key="10">
    <source>
        <dbReference type="Proteomes" id="UP001285441"/>
    </source>
</evidence>
<comment type="function">
    <text evidence="7">May be involved in iron transport and iron homeostasis.</text>
</comment>
<comment type="similarity">
    <text evidence="2 7">Belongs to the ferroportin (FP) (TC 2.A.100) family. SLC40A subfamily.</text>
</comment>
<evidence type="ECO:0000256" key="3">
    <source>
        <dbReference type="ARBA" id="ARBA00022448"/>
    </source>
</evidence>
<feature type="transmembrane region" description="Helical" evidence="7">
    <location>
        <begin position="385"/>
        <end position="410"/>
    </location>
</feature>
<keyword evidence="4 7" id="KW-0812">Transmembrane</keyword>
<dbReference type="Pfam" id="PF06963">
    <property type="entry name" value="FPN1"/>
    <property type="match status" value="2"/>
</dbReference>
<dbReference type="PANTHER" id="PTHR11660">
    <property type="entry name" value="SOLUTE CARRIER FAMILY 40 MEMBER"/>
    <property type="match status" value="1"/>
</dbReference>
<feature type="transmembrane region" description="Helical" evidence="7">
    <location>
        <begin position="106"/>
        <end position="125"/>
    </location>
</feature>
<keyword evidence="5 7" id="KW-1133">Transmembrane helix</keyword>
<protein>
    <recommendedName>
        <fullName evidence="7">Solute carrier family 40 member</fullName>
    </recommendedName>
</protein>
<dbReference type="EMBL" id="JAULSW010000007">
    <property type="protein sequence ID" value="KAK3375422.1"/>
    <property type="molecule type" value="Genomic_DNA"/>
</dbReference>
<feature type="transmembrane region" description="Helical" evidence="7">
    <location>
        <begin position="495"/>
        <end position="517"/>
    </location>
</feature>
<dbReference type="GO" id="GO:0016020">
    <property type="term" value="C:membrane"/>
    <property type="evidence" value="ECO:0007669"/>
    <property type="project" value="UniProtKB-SubCell"/>
</dbReference>
<keyword evidence="3 7" id="KW-0813">Transport</keyword>
<comment type="caution">
    <text evidence="9">The sequence shown here is derived from an EMBL/GenBank/DDBJ whole genome shotgun (WGS) entry which is preliminary data.</text>
</comment>
<dbReference type="InterPro" id="IPR009716">
    <property type="entry name" value="Ferroportin-1"/>
</dbReference>
<dbReference type="Proteomes" id="UP001285441">
    <property type="component" value="Unassembled WGS sequence"/>
</dbReference>
<dbReference type="AlphaFoldDB" id="A0AAE0KFV8"/>
<accession>A0AAE0KFV8</accession>
<organism evidence="9 10">
    <name type="scientific">Podospora didyma</name>
    <dbReference type="NCBI Taxonomy" id="330526"/>
    <lineage>
        <taxon>Eukaryota</taxon>
        <taxon>Fungi</taxon>
        <taxon>Dikarya</taxon>
        <taxon>Ascomycota</taxon>
        <taxon>Pezizomycotina</taxon>
        <taxon>Sordariomycetes</taxon>
        <taxon>Sordariomycetidae</taxon>
        <taxon>Sordariales</taxon>
        <taxon>Podosporaceae</taxon>
        <taxon>Podospora</taxon>
    </lineage>
</organism>
<evidence type="ECO:0000256" key="4">
    <source>
        <dbReference type="ARBA" id="ARBA00022692"/>
    </source>
</evidence>
<dbReference type="GO" id="GO:0005381">
    <property type="term" value="F:iron ion transmembrane transporter activity"/>
    <property type="evidence" value="ECO:0007669"/>
    <property type="project" value="UniProtKB-UniRule"/>
</dbReference>
<dbReference type="PANTHER" id="PTHR11660:SF57">
    <property type="entry name" value="SOLUTE CARRIER FAMILY 40 MEMBER"/>
    <property type="match status" value="1"/>
</dbReference>
<keyword evidence="7" id="KW-0406">Ion transport</keyword>
<name>A0AAE0KFV8_9PEZI</name>
<evidence type="ECO:0000256" key="6">
    <source>
        <dbReference type="ARBA" id="ARBA00023136"/>
    </source>
</evidence>
<evidence type="ECO:0000256" key="8">
    <source>
        <dbReference type="SAM" id="MobiDB-lite"/>
    </source>
</evidence>
<dbReference type="SUPFAM" id="SSF103473">
    <property type="entry name" value="MFS general substrate transporter"/>
    <property type="match status" value="1"/>
</dbReference>
<comment type="caution">
    <text evidence="7">Lacks conserved residue(s) required for the propagation of feature annotation.</text>
</comment>
<evidence type="ECO:0000256" key="1">
    <source>
        <dbReference type="ARBA" id="ARBA00004141"/>
    </source>
</evidence>
<sequence length="525" mass="56880">MSSADSSEDAPLLSGNSQHRDDEERIAVNQGLLWRLYISHLLSTWNMRSYEFTVILLFAKAFPGTLLPTSLRGVLTNGATLLFSPHIGRWVDRNASRFHTIKVTIVVQRAAIVLGCLLWLVLFAASAGESKRQRLLTPPLLLQQQQQQQQEYRKDMVILAILMVLGIIERTCAVGNTLVMERDWVPTIACETTSTQAAVSSGSLTMTATRSASSRGGAAEGSVPALHALNATMRRIDLISKILAPVFVSALAIRRGEQYLAGVTAAMNLATVGIELVTAKSAWESCNVLKMERRGRGKGPEEDEEREGLMLYFSSDVCLASLSTALQSFSVLSLSGPMTTYLLTRNYSLSLITTARTAISAIEIGSTLIFPLATSFLIPRVRSPMAVLGLSGVTLQLALLIPCFIALVSVPTADNAPLDPAAAFPGYTVLIFVFLGLSRLGHWTHNMAVQQIAQTHVSAQQRVEFSGVEMTFVSAAEILRWASAAVWNRPSEFKGVAAGGLGSVVVIWGLFAAFVVLQNKKTRSN</sequence>
<reference evidence="9" key="1">
    <citation type="journal article" date="2023" name="Mol. Phylogenet. Evol.">
        <title>Genome-scale phylogeny and comparative genomics of the fungal order Sordariales.</title>
        <authorList>
            <person name="Hensen N."/>
            <person name="Bonometti L."/>
            <person name="Westerberg I."/>
            <person name="Brannstrom I.O."/>
            <person name="Guillou S."/>
            <person name="Cros-Aarteil S."/>
            <person name="Calhoun S."/>
            <person name="Haridas S."/>
            <person name="Kuo A."/>
            <person name="Mondo S."/>
            <person name="Pangilinan J."/>
            <person name="Riley R."/>
            <person name="LaButti K."/>
            <person name="Andreopoulos B."/>
            <person name="Lipzen A."/>
            <person name="Chen C."/>
            <person name="Yan M."/>
            <person name="Daum C."/>
            <person name="Ng V."/>
            <person name="Clum A."/>
            <person name="Steindorff A."/>
            <person name="Ohm R.A."/>
            <person name="Martin F."/>
            <person name="Silar P."/>
            <person name="Natvig D.O."/>
            <person name="Lalanne C."/>
            <person name="Gautier V."/>
            <person name="Ament-Velasquez S.L."/>
            <person name="Kruys A."/>
            <person name="Hutchinson M.I."/>
            <person name="Powell A.J."/>
            <person name="Barry K."/>
            <person name="Miller A.N."/>
            <person name="Grigoriev I.V."/>
            <person name="Debuchy R."/>
            <person name="Gladieux P."/>
            <person name="Hiltunen Thoren M."/>
            <person name="Johannesson H."/>
        </authorList>
    </citation>
    <scope>NUCLEOTIDE SEQUENCE</scope>
    <source>
        <strain evidence="9">CBS 232.78</strain>
    </source>
</reference>
<proteinExistence type="inferred from homology"/>